<dbReference type="EMBL" id="FXTQ01000004">
    <property type="protein sequence ID" value="SMO82161.1"/>
    <property type="molecule type" value="Genomic_DNA"/>
</dbReference>
<keyword evidence="1" id="KW-1133">Transmembrane helix</keyword>
<evidence type="ECO:0000256" key="1">
    <source>
        <dbReference type="SAM" id="Phobius"/>
    </source>
</evidence>
<keyword evidence="1" id="KW-0472">Membrane</keyword>
<feature type="transmembrane region" description="Helical" evidence="1">
    <location>
        <begin position="20"/>
        <end position="38"/>
    </location>
</feature>
<sequence length="371" mass="43832">MIFLVMNVIKLEKLDYIDVIRGIAILMVVITHTAQQGLVKLPHLLSVFLSLGARGVQLFFIASAFTLFRSYKKRNKIERSPVKNFFIRRFFRIAPIYYLGIIYYIFRIMYNLPYWQASQPHITIGNVISNFFYCHGLSPYWINSFVPGGWSITVEMFFYILFPFLFKRIENINSGFIFLNLTLLVKLVLQEFFQYGNFISDTYLWREFIFYYFPSQLPIFALGIILYFLIENPDNIKLVKNKHFAFFFVLLPLQIGSKLDFLYLNHVIFGIIFVVFALLLSKGKLNFLSKSFIKYIGKISFSIYIIHFIVIAWLAKFHLIDFCNNGLINLLLRFMLILFFSILISTLTYRLIEIPFQNLAKRIILKTENDN</sequence>
<dbReference type="PANTHER" id="PTHR23028">
    <property type="entry name" value="ACETYLTRANSFERASE"/>
    <property type="match status" value="1"/>
</dbReference>
<keyword evidence="3" id="KW-0012">Acyltransferase</keyword>
<proteinExistence type="predicted"/>
<organism evidence="3 4">
    <name type="scientific">Flavobacterium nitrogenifigens</name>
    <dbReference type="NCBI Taxonomy" id="1617283"/>
    <lineage>
        <taxon>Bacteria</taxon>
        <taxon>Pseudomonadati</taxon>
        <taxon>Bacteroidota</taxon>
        <taxon>Flavobacteriia</taxon>
        <taxon>Flavobacteriales</taxon>
        <taxon>Flavobacteriaceae</taxon>
        <taxon>Flavobacterium</taxon>
    </lineage>
</organism>
<dbReference type="GO" id="GO:0016747">
    <property type="term" value="F:acyltransferase activity, transferring groups other than amino-acyl groups"/>
    <property type="evidence" value="ECO:0007669"/>
    <property type="project" value="InterPro"/>
</dbReference>
<dbReference type="GO" id="GO:0016787">
    <property type="term" value="F:hydrolase activity"/>
    <property type="evidence" value="ECO:0007669"/>
    <property type="project" value="UniProtKB-KW"/>
</dbReference>
<dbReference type="OrthoDB" id="290051at2"/>
<feature type="transmembrane region" description="Helical" evidence="1">
    <location>
        <begin position="145"/>
        <end position="165"/>
    </location>
</feature>
<feature type="transmembrane region" description="Helical" evidence="1">
    <location>
        <begin position="327"/>
        <end position="352"/>
    </location>
</feature>
<evidence type="ECO:0000313" key="4">
    <source>
        <dbReference type="Proteomes" id="UP000319267"/>
    </source>
</evidence>
<dbReference type="Pfam" id="PF01757">
    <property type="entry name" value="Acyl_transf_3"/>
    <property type="match status" value="1"/>
</dbReference>
<feature type="transmembrane region" description="Helical" evidence="1">
    <location>
        <begin position="292"/>
        <end position="315"/>
    </location>
</feature>
<feature type="transmembrane region" description="Helical" evidence="1">
    <location>
        <begin position="89"/>
        <end position="106"/>
    </location>
</feature>
<dbReference type="PANTHER" id="PTHR23028:SF53">
    <property type="entry name" value="ACYL_TRANSF_3 DOMAIN-CONTAINING PROTEIN"/>
    <property type="match status" value="1"/>
</dbReference>
<keyword evidence="3" id="KW-0378">Hydrolase</keyword>
<keyword evidence="1" id="KW-0812">Transmembrane</keyword>
<keyword evidence="4" id="KW-1185">Reference proteome</keyword>
<dbReference type="Proteomes" id="UP000319267">
    <property type="component" value="Unassembled WGS sequence"/>
</dbReference>
<feature type="transmembrane region" description="Helical" evidence="1">
    <location>
        <begin position="241"/>
        <end position="257"/>
    </location>
</feature>
<dbReference type="GO" id="GO:0000271">
    <property type="term" value="P:polysaccharide biosynthetic process"/>
    <property type="evidence" value="ECO:0007669"/>
    <property type="project" value="TreeGrafter"/>
</dbReference>
<dbReference type="RefSeq" id="WP_111379859.1">
    <property type="nucleotide sequence ID" value="NZ_CP043612.1"/>
</dbReference>
<evidence type="ECO:0000259" key="2">
    <source>
        <dbReference type="Pfam" id="PF01757"/>
    </source>
</evidence>
<feature type="transmembrane region" description="Helical" evidence="1">
    <location>
        <begin position="209"/>
        <end position="229"/>
    </location>
</feature>
<feature type="transmembrane region" description="Helical" evidence="1">
    <location>
        <begin position="44"/>
        <end position="68"/>
    </location>
</feature>
<accession>A0A521EF91</accession>
<dbReference type="InterPro" id="IPR002656">
    <property type="entry name" value="Acyl_transf_3_dom"/>
</dbReference>
<feature type="transmembrane region" description="Helical" evidence="1">
    <location>
        <begin position="263"/>
        <end position="280"/>
    </location>
</feature>
<feature type="transmembrane region" description="Helical" evidence="1">
    <location>
        <begin position="172"/>
        <end position="189"/>
    </location>
</feature>
<name>A0A521EF91_9FLAO</name>
<keyword evidence="3" id="KW-0808">Transferase</keyword>
<reference evidence="3 4" key="1">
    <citation type="submission" date="2017-05" db="EMBL/GenBank/DDBJ databases">
        <authorList>
            <person name="Varghese N."/>
            <person name="Submissions S."/>
        </authorList>
    </citation>
    <scope>NUCLEOTIDE SEQUENCE [LARGE SCALE GENOMIC DNA]</scope>
    <source>
        <strain evidence="3 4">DSM 29982</strain>
    </source>
</reference>
<gene>
    <name evidence="3" type="ORF">SAMN06265220_104164</name>
</gene>
<dbReference type="InterPro" id="IPR050879">
    <property type="entry name" value="Acyltransferase_3"/>
</dbReference>
<dbReference type="AlphaFoldDB" id="A0A521EF91"/>
<dbReference type="GO" id="GO:0016020">
    <property type="term" value="C:membrane"/>
    <property type="evidence" value="ECO:0007669"/>
    <property type="project" value="TreeGrafter"/>
</dbReference>
<feature type="domain" description="Acyltransferase 3" evidence="2">
    <location>
        <begin position="15"/>
        <end position="350"/>
    </location>
</feature>
<evidence type="ECO:0000313" key="3">
    <source>
        <dbReference type="EMBL" id="SMO82161.1"/>
    </source>
</evidence>
<protein>
    <submittedName>
        <fullName evidence="3">Peptidoglycan/LPS O-acetylase OafA/YrhL, contains acyltransferase and SGNH-hydrolase domains</fullName>
    </submittedName>
</protein>